<proteinExistence type="predicted"/>
<dbReference type="RefSeq" id="WP_209811747.1">
    <property type="nucleotide sequence ID" value="NZ_JAGGKT010000013.1"/>
</dbReference>
<sequence>MFYPKEAIQQIMAGGMETSAALELAGRVEELWKKRMRKVWVGFAVGLVFLLAIIIYFTFYFIQSADAKKEQSILASVTAISKLATVQQNFSDVIHWKENKSLVFLELEKSILASAAASVLAGIDLEKSKSSVERDGKKVIITLPHAEIFSVDSVVQFADEKDMIFQRISLDDRNQMIEQAKDGFRQKALEAGILEQAEEKAKAQINDYLESIGYTADISFKEID</sequence>
<evidence type="ECO:0000256" key="1">
    <source>
        <dbReference type="SAM" id="Phobius"/>
    </source>
</evidence>
<gene>
    <name evidence="2" type="ORF">J2Z37_003744</name>
</gene>
<reference evidence="2 3" key="1">
    <citation type="submission" date="2021-03" db="EMBL/GenBank/DDBJ databases">
        <title>Genomic Encyclopedia of Type Strains, Phase IV (KMG-IV): sequencing the most valuable type-strain genomes for metagenomic binning, comparative biology and taxonomic classification.</title>
        <authorList>
            <person name="Goeker M."/>
        </authorList>
    </citation>
    <scope>NUCLEOTIDE SEQUENCE [LARGE SCALE GENOMIC DNA]</scope>
    <source>
        <strain evidence="2 3">DSM 24738</strain>
    </source>
</reference>
<evidence type="ECO:0000313" key="2">
    <source>
        <dbReference type="EMBL" id="MBP1933731.1"/>
    </source>
</evidence>
<dbReference type="Proteomes" id="UP001519343">
    <property type="component" value="Unassembled WGS sequence"/>
</dbReference>
<dbReference type="EMBL" id="JAGGKT010000013">
    <property type="protein sequence ID" value="MBP1933731.1"/>
    <property type="molecule type" value="Genomic_DNA"/>
</dbReference>
<accession>A0ABS4GU07</accession>
<evidence type="ECO:0000313" key="3">
    <source>
        <dbReference type="Proteomes" id="UP001519343"/>
    </source>
</evidence>
<comment type="caution">
    <text evidence="2">The sequence shown here is derived from an EMBL/GenBank/DDBJ whole genome shotgun (WGS) entry which is preliminary data.</text>
</comment>
<feature type="transmembrane region" description="Helical" evidence="1">
    <location>
        <begin position="39"/>
        <end position="62"/>
    </location>
</feature>
<keyword evidence="1" id="KW-0812">Transmembrane</keyword>
<dbReference type="Pfam" id="PF14014">
    <property type="entry name" value="DUF4230"/>
    <property type="match status" value="1"/>
</dbReference>
<protein>
    <recommendedName>
        <fullName evidence="4">DUF4230 domain-containing protein</fullName>
    </recommendedName>
</protein>
<name>A0ABS4GU07_9BACL</name>
<keyword evidence="3" id="KW-1185">Reference proteome</keyword>
<evidence type="ECO:0008006" key="4">
    <source>
        <dbReference type="Google" id="ProtNLM"/>
    </source>
</evidence>
<organism evidence="2 3">
    <name type="scientific">Ammoniphilus resinae</name>
    <dbReference type="NCBI Taxonomy" id="861532"/>
    <lineage>
        <taxon>Bacteria</taxon>
        <taxon>Bacillati</taxon>
        <taxon>Bacillota</taxon>
        <taxon>Bacilli</taxon>
        <taxon>Bacillales</taxon>
        <taxon>Paenibacillaceae</taxon>
        <taxon>Aneurinibacillus group</taxon>
        <taxon>Ammoniphilus</taxon>
    </lineage>
</organism>
<keyword evidence="1" id="KW-1133">Transmembrane helix</keyword>
<keyword evidence="1" id="KW-0472">Membrane</keyword>
<dbReference type="InterPro" id="IPR025324">
    <property type="entry name" value="DUF4230"/>
</dbReference>